<dbReference type="Proteomes" id="UP000076532">
    <property type="component" value="Unassembled WGS sequence"/>
</dbReference>
<gene>
    <name evidence="3" type="ORF">FIBSPDRAFT_824273</name>
</gene>
<dbReference type="InterPro" id="IPR012340">
    <property type="entry name" value="NA-bd_OB-fold"/>
</dbReference>
<dbReference type="SUPFAM" id="SSF50249">
    <property type="entry name" value="Nucleic acid-binding proteins"/>
    <property type="match status" value="1"/>
</dbReference>
<organism evidence="3 4">
    <name type="scientific">Athelia psychrophila</name>
    <dbReference type="NCBI Taxonomy" id="1759441"/>
    <lineage>
        <taxon>Eukaryota</taxon>
        <taxon>Fungi</taxon>
        <taxon>Dikarya</taxon>
        <taxon>Basidiomycota</taxon>
        <taxon>Agaricomycotina</taxon>
        <taxon>Agaricomycetes</taxon>
        <taxon>Agaricomycetidae</taxon>
        <taxon>Atheliales</taxon>
        <taxon>Atheliaceae</taxon>
        <taxon>Athelia</taxon>
    </lineage>
</organism>
<sequence>MHRHARQTVRELISRQSSSQAQLNKSSGSRSAHIKATALKQPRPLPQEHLQELNNLTNEIIGRTGDGDQRGWQHTKSLRGEEKRLAQAVKDGQSRVSMAQQEFNAPAPEDDESSPPTESDVLPGTFVEVRRNNITTHGIALGDAFFNGRWMITSLSSTGETWQHLKDDIFVELPGVVPQELCQRCGDGPFGETPSQMGARVALLKRLRQMEVDWMSVQGKLSSRLSKLYRKVKATNPDEWAKITLFEVAQLVCPERAPDFNTRFALHKLLMDLPKEFIADSSSYRANQTFHIRPQSHVERLQLVSDYSRKTYDNPVDAFGTRARVVIADNQQRAVKSLNEPHSEQVAEKEVFTKEDAVIIDFLRDSLREVRRTQVNPYPVNVARIIKAIGLYPDAISDATVYRVLVDLGVMAPWQDLASLERTLALEQEPEQSSLKVAEQAAIVEKGLASRGAVAEGQVLGPEDFYSTDQLDSIRHDFGDLPVYVIDDFGAEELDDGVSFEAIASEPESTWIHVHIADPTAVIPPTHIFAEEARLKAQTLYFGHRTWPMLPPSAMHTLIPSVGDSIRTGEPERVMSFSFKVDGMGEITDYKVRAGIIRNVTRTTYSAVDLALGIDTTSAAYPFGGAPVPLKPTPLKANQITDVRSIKAVTDRLAARTHRLPIFTYEFPKAGVTLSPKPLYTPKVPAQKPSIFRGFPTTTYAVDSWETSMRGSRAVVMHCMTAASRAASRWALDRGVPLLRRTAGQPLTLTDGDFTEILASKNECNVADPVLALKKALVTPGASYTLQPALHWSLGIPDGEGYCRVTSPLRRYSDMVAHWQIKHALLHPNEPPLFCEEWIEDYGRDLLRREKLQKRIATQHTNFWSLQFIQRAMASQGDQISGPLNRLYGYAASEPVQDVISGQVLVKVVVPDLGLKGFATGLSKHTTSPGQRHELTIKNITVGINSQIIFSAK</sequence>
<dbReference type="GO" id="GO:0000932">
    <property type="term" value="C:P-body"/>
    <property type="evidence" value="ECO:0007669"/>
    <property type="project" value="TreeGrafter"/>
</dbReference>
<dbReference type="OrthoDB" id="2285229at2759"/>
<evidence type="ECO:0000259" key="2">
    <source>
        <dbReference type="SMART" id="SM00955"/>
    </source>
</evidence>
<dbReference type="GO" id="GO:0006402">
    <property type="term" value="P:mRNA catabolic process"/>
    <property type="evidence" value="ECO:0007669"/>
    <property type="project" value="TreeGrafter"/>
</dbReference>
<reference evidence="3 4" key="1">
    <citation type="journal article" date="2016" name="Mol. Biol. Evol.">
        <title>Comparative Genomics of Early-Diverging Mushroom-Forming Fungi Provides Insights into the Origins of Lignocellulose Decay Capabilities.</title>
        <authorList>
            <person name="Nagy L.G."/>
            <person name="Riley R."/>
            <person name="Tritt A."/>
            <person name="Adam C."/>
            <person name="Daum C."/>
            <person name="Floudas D."/>
            <person name="Sun H."/>
            <person name="Yadav J.S."/>
            <person name="Pangilinan J."/>
            <person name="Larsson K.H."/>
            <person name="Matsuura K."/>
            <person name="Barry K."/>
            <person name="Labutti K."/>
            <person name="Kuo R."/>
            <person name="Ohm R.A."/>
            <person name="Bhattacharya S.S."/>
            <person name="Shirouzu T."/>
            <person name="Yoshinaga Y."/>
            <person name="Martin F.M."/>
            <person name="Grigoriev I.V."/>
            <person name="Hibbett D.S."/>
        </authorList>
    </citation>
    <scope>NUCLEOTIDE SEQUENCE [LARGE SCALE GENOMIC DNA]</scope>
    <source>
        <strain evidence="3 4">CBS 109695</strain>
    </source>
</reference>
<dbReference type="STRING" id="436010.A0A166LBN5"/>
<dbReference type="Pfam" id="PF23216">
    <property type="entry name" value="WHD_CYT4"/>
    <property type="match status" value="1"/>
</dbReference>
<name>A0A166LBN5_9AGAM</name>
<dbReference type="Pfam" id="PF00773">
    <property type="entry name" value="RNB"/>
    <property type="match status" value="1"/>
</dbReference>
<feature type="compositionally biased region" description="Polar residues" evidence="1">
    <location>
        <begin position="14"/>
        <end position="30"/>
    </location>
</feature>
<dbReference type="EMBL" id="KV417537">
    <property type="protein sequence ID" value="KZP22783.1"/>
    <property type="molecule type" value="Genomic_DNA"/>
</dbReference>
<feature type="region of interest" description="Disordered" evidence="1">
    <location>
        <begin position="1"/>
        <end position="46"/>
    </location>
</feature>
<dbReference type="GO" id="GO:0000175">
    <property type="term" value="F:3'-5'-RNA exonuclease activity"/>
    <property type="evidence" value="ECO:0007669"/>
    <property type="project" value="TreeGrafter"/>
</dbReference>
<protein>
    <submittedName>
        <fullName evidence="3">RNB-domain-containing protein</fullName>
    </submittedName>
</protein>
<dbReference type="SMART" id="SM00955">
    <property type="entry name" value="RNB"/>
    <property type="match status" value="1"/>
</dbReference>
<keyword evidence="4" id="KW-1185">Reference proteome</keyword>
<feature type="domain" description="RNB" evidence="2">
    <location>
        <begin position="475"/>
        <end position="827"/>
    </location>
</feature>
<evidence type="ECO:0000313" key="3">
    <source>
        <dbReference type="EMBL" id="KZP22783.1"/>
    </source>
</evidence>
<dbReference type="InterPro" id="IPR001900">
    <property type="entry name" value="RNase_II/R"/>
</dbReference>
<dbReference type="AlphaFoldDB" id="A0A166LBN5"/>
<dbReference type="GO" id="GO:0003723">
    <property type="term" value="F:RNA binding"/>
    <property type="evidence" value="ECO:0007669"/>
    <property type="project" value="InterPro"/>
</dbReference>
<dbReference type="PANTHER" id="PTHR23355">
    <property type="entry name" value="RIBONUCLEASE"/>
    <property type="match status" value="1"/>
</dbReference>
<proteinExistence type="predicted"/>
<dbReference type="InterPro" id="IPR056624">
    <property type="entry name" value="WH_CYT4"/>
</dbReference>
<accession>A0A166LBN5</accession>
<dbReference type="PANTHER" id="PTHR23355:SF65">
    <property type="entry name" value="EXORIBONUCLEASE CYT-4, PUTATIVE (AFU_ORTHOLOGUE AFUA_7G01550)-RELATED"/>
    <property type="match status" value="1"/>
</dbReference>
<dbReference type="InterPro" id="IPR050180">
    <property type="entry name" value="RNR_Ribonuclease"/>
</dbReference>
<feature type="region of interest" description="Disordered" evidence="1">
    <location>
        <begin position="60"/>
        <end position="81"/>
    </location>
</feature>
<evidence type="ECO:0000256" key="1">
    <source>
        <dbReference type="SAM" id="MobiDB-lite"/>
    </source>
</evidence>
<evidence type="ECO:0000313" key="4">
    <source>
        <dbReference type="Proteomes" id="UP000076532"/>
    </source>
</evidence>